<gene>
    <name evidence="2" type="ORF">M408DRAFT_13125</name>
</gene>
<organism evidence="2 3">
    <name type="scientific">Serendipita vermifera MAFF 305830</name>
    <dbReference type="NCBI Taxonomy" id="933852"/>
    <lineage>
        <taxon>Eukaryota</taxon>
        <taxon>Fungi</taxon>
        <taxon>Dikarya</taxon>
        <taxon>Basidiomycota</taxon>
        <taxon>Agaricomycotina</taxon>
        <taxon>Agaricomycetes</taxon>
        <taxon>Sebacinales</taxon>
        <taxon>Serendipitaceae</taxon>
        <taxon>Serendipita</taxon>
    </lineage>
</organism>
<keyword evidence="1" id="KW-1133">Transmembrane helix</keyword>
<keyword evidence="3" id="KW-1185">Reference proteome</keyword>
<dbReference type="AlphaFoldDB" id="A0A0C2WRI7"/>
<reference evidence="3" key="2">
    <citation type="submission" date="2015-01" db="EMBL/GenBank/DDBJ databases">
        <title>Evolutionary Origins and Diversification of the Mycorrhizal Mutualists.</title>
        <authorList>
            <consortium name="DOE Joint Genome Institute"/>
            <consortium name="Mycorrhizal Genomics Consortium"/>
            <person name="Kohler A."/>
            <person name="Kuo A."/>
            <person name="Nagy L.G."/>
            <person name="Floudas D."/>
            <person name="Copeland A."/>
            <person name="Barry K.W."/>
            <person name="Cichocki N."/>
            <person name="Veneault-Fourrey C."/>
            <person name="LaButti K."/>
            <person name="Lindquist E.A."/>
            <person name="Lipzen A."/>
            <person name="Lundell T."/>
            <person name="Morin E."/>
            <person name="Murat C."/>
            <person name="Riley R."/>
            <person name="Ohm R."/>
            <person name="Sun H."/>
            <person name="Tunlid A."/>
            <person name="Henrissat B."/>
            <person name="Grigoriev I.V."/>
            <person name="Hibbett D.S."/>
            <person name="Martin F."/>
        </authorList>
    </citation>
    <scope>NUCLEOTIDE SEQUENCE [LARGE SCALE GENOMIC DNA]</scope>
    <source>
        <strain evidence="3">MAFF 305830</strain>
    </source>
</reference>
<feature type="transmembrane region" description="Helical" evidence="1">
    <location>
        <begin position="12"/>
        <end position="29"/>
    </location>
</feature>
<evidence type="ECO:0000313" key="2">
    <source>
        <dbReference type="EMBL" id="KIM20192.1"/>
    </source>
</evidence>
<protein>
    <submittedName>
        <fullName evidence="2">Uncharacterized protein</fullName>
    </submittedName>
</protein>
<reference evidence="2 3" key="1">
    <citation type="submission" date="2014-04" db="EMBL/GenBank/DDBJ databases">
        <authorList>
            <consortium name="DOE Joint Genome Institute"/>
            <person name="Kuo A."/>
            <person name="Zuccaro A."/>
            <person name="Kohler A."/>
            <person name="Nagy L.G."/>
            <person name="Floudas D."/>
            <person name="Copeland A."/>
            <person name="Barry K.W."/>
            <person name="Cichocki N."/>
            <person name="Veneault-Fourrey C."/>
            <person name="LaButti K."/>
            <person name="Lindquist E.A."/>
            <person name="Lipzen A."/>
            <person name="Lundell T."/>
            <person name="Morin E."/>
            <person name="Murat C."/>
            <person name="Sun H."/>
            <person name="Tunlid A."/>
            <person name="Henrissat B."/>
            <person name="Grigoriev I.V."/>
            <person name="Hibbett D.S."/>
            <person name="Martin F."/>
            <person name="Nordberg H.P."/>
            <person name="Cantor M.N."/>
            <person name="Hua S.X."/>
        </authorList>
    </citation>
    <scope>NUCLEOTIDE SEQUENCE [LARGE SCALE GENOMIC DNA]</scope>
    <source>
        <strain evidence="2 3">MAFF 305830</strain>
    </source>
</reference>
<keyword evidence="1" id="KW-0812">Transmembrane</keyword>
<evidence type="ECO:0000313" key="3">
    <source>
        <dbReference type="Proteomes" id="UP000054097"/>
    </source>
</evidence>
<proteinExistence type="predicted"/>
<name>A0A0C2WRI7_SERVB</name>
<evidence type="ECO:0000256" key="1">
    <source>
        <dbReference type="SAM" id="Phobius"/>
    </source>
</evidence>
<sequence>MPRVREVLEITGVVLLFLTPVGWIMLAFAKARDRRDSKEWHRERREKSLGSARMTLYTRFISILGDWKHPEADGHMQSTGVRESLMPEEAESLFSPQSGAFGCGRGSKGTLSSGSSGGVWHESNLLTLGWTPMFDTWW</sequence>
<keyword evidence="1" id="KW-0472">Membrane</keyword>
<dbReference type="Proteomes" id="UP000054097">
    <property type="component" value="Unassembled WGS sequence"/>
</dbReference>
<dbReference type="HOGENOM" id="CLU_1856527_0_0_1"/>
<dbReference type="EMBL" id="KN824463">
    <property type="protein sequence ID" value="KIM20192.1"/>
    <property type="molecule type" value="Genomic_DNA"/>
</dbReference>
<accession>A0A0C2WRI7</accession>